<gene>
    <name evidence="1" type="ORF">PsorP6_003330</name>
</gene>
<accession>A0ACC0VJG1</accession>
<comment type="caution">
    <text evidence="1">The sequence shown here is derived from an EMBL/GenBank/DDBJ whole genome shotgun (WGS) entry which is preliminary data.</text>
</comment>
<protein>
    <submittedName>
        <fullName evidence="1">Uncharacterized protein</fullName>
    </submittedName>
</protein>
<sequence length="654" mass="75158">MTSEDEEFTYSPGELDDEDDENDMDWEDVDTSQVVPNRSLSQTSGTSTSELDNLNENSTESSSSVHQIDWDQVNQSLAEDNAASNPRKRRRPAIRLTKEEKQREKTLHQAHLLLQLATRAKWMQLSRSNMLRGLLMSLTATSDVDFFAEVKKHPLPYSLSLLVRWFNREFQITAEKQLPLNRELITESSLVDVFFARKGRDYELALLFAALCGAIKLRYRLTCALDPLLVQNGKTFEASYTQKPNKRRRSRNSDSFLQKKLLVGDDEIEEVDSELDPENPEIIDRVFWLWCESLDEKSNSWIHVDVVRRLVDRPQEVEPLRGKAARFSYVVSFQDDGLLIDVTSRYTLQWSKSLVVRIADSWLKQTLEKLNKDTIDMRRQHAEGALTLLTNANMDEVLEQEQNKLEALKVAEGMPNSVEGFRKHHLYCLEQHLGQLECLHPREVVGVFNGQFVFLREHVQPLQSAFRWRRLGRDVKEDERQRPVKWLSRRSFGPGDTGGSNDAFLCTESETGNSSLALYGLWQTTEVKPSPVVDNRVPKNKYGNIEIWSPAHVPHGAVHLQLPRIERIAESLGIDFAPAVVGFEVRHGRTRPKMAGIVVAQSYEAMLLDAHAEKQHHVIEKAIASNQKLVLKRWEKLTKRLLLRQRLEDDYGVV</sequence>
<name>A0ACC0VJG1_9STRA</name>
<dbReference type="Proteomes" id="UP001163321">
    <property type="component" value="Chromosome 8"/>
</dbReference>
<proteinExistence type="predicted"/>
<keyword evidence="2" id="KW-1185">Reference proteome</keyword>
<reference evidence="1 2" key="1">
    <citation type="journal article" date="2022" name="bioRxiv">
        <title>The genome of the oomycete Peronosclerospora sorghi, a cosmopolitan pathogen of maize and sorghum, is inflated with dispersed pseudogenes.</title>
        <authorList>
            <person name="Fletcher K."/>
            <person name="Martin F."/>
            <person name="Isakeit T."/>
            <person name="Cavanaugh K."/>
            <person name="Magill C."/>
            <person name="Michelmore R."/>
        </authorList>
    </citation>
    <scope>NUCLEOTIDE SEQUENCE [LARGE SCALE GENOMIC DNA]</scope>
    <source>
        <strain evidence="1">P6</strain>
    </source>
</reference>
<evidence type="ECO:0000313" key="1">
    <source>
        <dbReference type="EMBL" id="KAI9906266.1"/>
    </source>
</evidence>
<dbReference type="EMBL" id="CM047587">
    <property type="protein sequence ID" value="KAI9906266.1"/>
    <property type="molecule type" value="Genomic_DNA"/>
</dbReference>
<evidence type="ECO:0000313" key="2">
    <source>
        <dbReference type="Proteomes" id="UP001163321"/>
    </source>
</evidence>
<organism evidence="1 2">
    <name type="scientific">Peronosclerospora sorghi</name>
    <dbReference type="NCBI Taxonomy" id="230839"/>
    <lineage>
        <taxon>Eukaryota</taxon>
        <taxon>Sar</taxon>
        <taxon>Stramenopiles</taxon>
        <taxon>Oomycota</taxon>
        <taxon>Peronosporomycetes</taxon>
        <taxon>Peronosporales</taxon>
        <taxon>Peronosporaceae</taxon>
        <taxon>Peronosclerospora</taxon>
    </lineage>
</organism>